<evidence type="ECO:0000313" key="2">
    <source>
        <dbReference type="EMBL" id="KAF9610587.1"/>
    </source>
</evidence>
<dbReference type="Proteomes" id="UP000631114">
    <property type="component" value="Unassembled WGS sequence"/>
</dbReference>
<proteinExistence type="inferred from homology"/>
<dbReference type="InterPro" id="IPR029058">
    <property type="entry name" value="AB_hydrolase_fold"/>
</dbReference>
<reference evidence="2 3" key="1">
    <citation type="submission" date="2020-10" db="EMBL/GenBank/DDBJ databases">
        <title>The Coptis chinensis genome and diversification of protoberbering-type alkaloids.</title>
        <authorList>
            <person name="Wang B."/>
            <person name="Shu S."/>
            <person name="Song C."/>
            <person name="Liu Y."/>
        </authorList>
    </citation>
    <scope>NUCLEOTIDE SEQUENCE [LARGE SCALE GENOMIC DNA]</scope>
    <source>
        <strain evidence="2">HL-2020</strain>
        <tissue evidence="2">Leaf</tissue>
    </source>
</reference>
<dbReference type="GO" id="GO:0004185">
    <property type="term" value="F:serine-type carboxypeptidase activity"/>
    <property type="evidence" value="ECO:0007669"/>
    <property type="project" value="InterPro"/>
</dbReference>
<dbReference type="GO" id="GO:0006508">
    <property type="term" value="P:proteolysis"/>
    <property type="evidence" value="ECO:0007669"/>
    <property type="project" value="InterPro"/>
</dbReference>
<gene>
    <name evidence="2" type="ORF">IFM89_023381</name>
</gene>
<organism evidence="2 3">
    <name type="scientific">Coptis chinensis</name>
    <dbReference type="NCBI Taxonomy" id="261450"/>
    <lineage>
        <taxon>Eukaryota</taxon>
        <taxon>Viridiplantae</taxon>
        <taxon>Streptophyta</taxon>
        <taxon>Embryophyta</taxon>
        <taxon>Tracheophyta</taxon>
        <taxon>Spermatophyta</taxon>
        <taxon>Magnoliopsida</taxon>
        <taxon>Ranunculales</taxon>
        <taxon>Ranunculaceae</taxon>
        <taxon>Coptidoideae</taxon>
        <taxon>Coptis</taxon>
    </lineage>
</organism>
<keyword evidence="3" id="KW-1185">Reference proteome</keyword>
<comment type="similarity">
    <text evidence="1">Belongs to the peptidase S10 family.</text>
</comment>
<evidence type="ECO:0000313" key="3">
    <source>
        <dbReference type="Proteomes" id="UP000631114"/>
    </source>
</evidence>
<name>A0A835I6J1_9MAGN</name>
<dbReference type="OrthoDB" id="1747894at2759"/>
<dbReference type="Pfam" id="PF00450">
    <property type="entry name" value="Peptidase_S10"/>
    <property type="match status" value="1"/>
</dbReference>
<feature type="non-terminal residue" evidence="2">
    <location>
        <position position="83"/>
    </location>
</feature>
<dbReference type="AlphaFoldDB" id="A0A835I6J1"/>
<dbReference type="SUPFAM" id="SSF53474">
    <property type="entry name" value="alpha/beta-Hydrolases"/>
    <property type="match status" value="1"/>
</dbReference>
<protein>
    <submittedName>
        <fullName evidence="2">Uncharacterized protein</fullName>
    </submittedName>
</protein>
<sequence length="83" mass="9584">YPSFFLVPQYILQCQFWLPSNPQQVTQSVDVCIEDEIVNYLNRNDVQKALHARLVGVNRWTICSSILDYDVLNEEIPTINVVG</sequence>
<dbReference type="Gene3D" id="6.10.250.940">
    <property type="match status" value="1"/>
</dbReference>
<comment type="caution">
    <text evidence="2">The sequence shown here is derived from an EMBL/GenBank/DDBJ whole genome shotgun (WGS) entry which is preliminary data.</text>
</comment>
<accession>A0A835I6J1</accession>
<dbReference type="InterPro" id="IPR001563">
    <property type="entry name" value="Peptidase_S10"/>
</dbReference>
<evidence type="ECO:0000256" key="1">
    <source>
        <dbReference type="ARBA" id="ARBA00009431"/>
    </source>
</evidence>
<dbReference type="EMBL" id="JADFTS010000004">
    <property type="protein sequence ID" value="KAF9610587.1"/>
    <property type="molecule type" value="Genomic_DNA"/>
</dbReference>